<dbReference type="InterPro" id="IPR004843">
    <property type="entry name" value="Calcineurin-like_PHP"/>
</dbReference>
<dbReference type="RefSeq" id="WP_151969094.1">
    <property type="nucleotide sequence ID" value="NZ_AP019860.1"/>
</dbReference>
<evidence type="ECO:0000259" key="1">
    <source>
        <dbReference type="Pfam" id="PF00149"/>
    </source>
</evidence>
<keyword evidence="3" id="KW-1185">Reference proteome</keyword>
<dbReference type="EMBL" id="AP019860">
    <property type="protein sequence ID" value="BBM84970.1"/>
    <property type="molecule type" value="Genomic_DNA"/>
</dbReference>
<feature type="domain" description="Calcineurin-like phosphoesterase" evidence="1">
    <location>
        <begin position="11"/>
        <end position="167"/>
    </location>
</feature>
<evidence type="ECO:0000313" key="2">
    <source>
        <dbReference type="EMBL" id="BBM84970.1"/>
    </source>
</evidence>
<dbReference type="Proteomes" id="UP000326354">
    <property type="component" value="Chromosome"/>
</dbReference>
<reference evidence="2 3" key="1">
    <citation type="submission" date="2019-08" db="EMBL/GenBank/DDBJ databases">
        <title>Complete genome sequence of Candidatus Uab amorphum.</title>
        <authorList>
            <person name="Shiratori T."/>
            <person name="Suzuki S."/>
            <person name="Kakizawa Y."/>
            <person name="Ishida K."/>
        </authorList>
    </citation>
    <scope>NUCLEOTIDE SEQUENCE [LARGE SCALE GENOMIC DNA]</scope>
    <source>
        <strain evidence="2 3">SRT547</strain>
    </source>
</reference>
<sequence>MPSNKPYYHAIAFISDIHGNLEALEAILDDIKRQQVSSIYCLGDIVGYGPDPMACTRRLMDLVESKQLIATVAGNHDYGVCDQDISNFSSSAKEVMEWTINEMQGTDEAGYIRELCQKELIKKIGRFWLVHSTLNPSPEKWEYLKTKNAGENFQDRKIVFVGHSHVPAIYSKYSAGKDWHPISLFGNDGHYFLPPAQKTMLPRGKSSKSYRLEVNDPFPTMIINAGSVGQPRDNNPNARYALYITIDYKSYIEYRQVGYDVQKTVDKHKKRGLSCDERLATRLCTGGNTRFDSEFKKPDWFPAFS</sequence>
<dbReference type="InterPro" id="IPR029052">
    <property type="entry name" value="Metallo-depent_PP-like"/>
</dbReference>
<gene>
    <name evidence="2" type="ORF">UABAM_03333</name>
</gene>
<dbReference type="Gene3D" id="3.60.21.10">
    <property type="match status" value="1"/>
</dbReference>
<accession>A0A5S9INV1</accession>
<protein>
    <submittedName>
        <fullName evidence="2">Phosphoesterase</fullName>
    </submittedName>
</protein>
<organism evidence="2 3">
    <name type="scientific">Uabimicrobium amorphum</name>
    <dbReference type="NCBI Taxonomy" id="2596890"/>
    <lineage>
        <taxon>Bacteria</taxon>
        <taxon>Pseudomonadati</taxon>
        <taxon>Planctomycetota</taxon>
        <taxon>Candidatus Uabimicrobiia</taxon>
        <taxon>Candidatus Uabimicrobiales</taxon>
        <taxon>Candidatus Uabimicrobiaceae</taxon>
        <taxon>Candidatus Uabimicrobium</taxon>
    </lineage>
</organism>
<dbReference type="PANTHER" id="PTHR42850:SF2">
    <property type="entry name" value="BLL5683 PROTEIN"/>
    <property type="match status" value="1"/>
</dbReference>
<name>A0A5S9INV1_UABAM</name>
<proteinExistence type="predicted"/>
<dbReference type="KEGG" id="uam:UABAM_03333"/>
<evidence type="ECO:0000313" key="3">
    <source>
        <dbReference type="Proteomes" id="UP000326354"/>
    </source>
</evidence>
<dbReference type="InterPro" id="IPR050126">
    <property type="entry name" value="Ap4A_hydrolase"/>
</dbReference>
<dbReference type="OrthoDB" id="9800565at2"/>
<dbReference type="SUPFAM" id="SSF56300">
    <property type="entry name" value="Metallo-dependent phosphatases"/>
    <property type="match status" value="1"/>
</dbReference>
<dbReference type="PIRSF" id="PIRSF000883">
    <property type="entry name" value="Pesterase_MJ0912"/>
    <property type="match status" value="1"/>
</dbReference>
<dbReference type="GO" id="GO:0005737">
    <property type="term" value="C:cytoplasm"/>
    <property type="evidence" value="ECO:0007669"/>
    <property type="project" value="TreeGrafter"/>
</dbReference>
<dbReference type="Pfam" id="PF00149">
    <property type="entry name" value="Metallophos"/>
    <property type="match status" value="1"/>
</dbReference>
<dbReference type="CDD" id="cd00838">
    <property type="entry name" value="MPP_superfamily"/>
    <property type="match status" value="1"/>
</dbReference>
<dbReference type="AlphaFoldDB" id="A0A5S9INV1"/>
<dbReference type="PANTHER" id="PTHR42850">
    <property type="entry name" value="METALLOPHOSPHOESTERASE"/>
    <property type="match status" value="1"/>
</dbReference>
<dbReference type="InterPro" id="IPR011152">
    <property type="entry name" value="Pesterase_MJ0912"/>
</dbReference>
<dbReference type="GO" id="GO:0016791">
    <property type="term" value="F:phosphatase activity"/>
    <property type="evidence" value="ECO:0007669"/>
    <property type="project" value="TreeGrafter"/>
</dbReference>